<reference evidence="5" key="1">
    <citation type="journal article" date="2019" name="Int. J. Syst. Evol. Microbiol.">
        <title>The Global Catalogue of Microorganisms (GCM) 10K type strain sequencing project: providing services to taxonomists for standard genome sequencing and annotation.</title>
        <authorList>
            <consortium name="The Broad Institute Genomics Platform"/>
            <consortium name="The Broad Institute Genome Sequencing Center for Infectious Disease"/>
            <person name="Wu L."/>
            <person name="Ma J."/>
        </authorList>
    </citation>
    <scope>NUCLEOTIDE SEQUENCE [LARGE SCALE GENOMIC DNA]</scope>
    <source>
        <strain evidence="5">KCTC 52924</strain>
    </source>
</reference>
<dbReference type="Gene3D" id="2.60.120.1440">
    <property type="match status" value="1"/>
</dbReference>
<feature type="domain" description="Protein FecR C-terminal" evidence="3">
    <location>
        <begin position="311"/>
        <end position="381"/>
    </location>
</feature>
<name>A0ABW5VCS3_9FLAO</name>
<dbReference type="InterPro" id="IPR032508">
    <property type="entry name" value="FecR_C"/>
</dbReference>
<proteinExistence type="predicted"/>
<evidence type="ECO:0000313" key="4">
    <source>
        <dbReference type="EMBL" id="MFD2788796.1"/>
    </source>
</evidence>
<dbReference type="Gene3D" id="3.55.50.30">
    <property type="match status" value="1"/>
</dbReference>
<feature type="transmembrane region" description="Helical" evidence="1">
    <location>
        <begin position="79"/>
        <end position="97"/>
    </location>
</feature>
<keyword evidence="1" id="KW-0812">Transmembrane</keyword>
<keyword evidence="5" id="KW-1185">Reference proteome</keyword>
<evidence type="ECO:0000256" key="1">
    <source>
        <dbReference type="SAM" id="Phobius"/>
    </source>
</evidence>
<gene>
    <name evidence="4" type="ORF">ACFS1K_03365</name>
</gene>
<dbReference type="Pfam" id="PF16344">
    <property type="entry name" value="FecR_C"/>
    <property type="match status" value="1"/>
</dbReference>
<protein>
    <submittedName>
        <fullName evidence="4">FecR family protein</fullName>
    </submittedName>
</protein>
<dbReference type="PANTHER" id="PTHR30273:SF2">
    <property type="entry name" value="PROTEIN FECR"/>
    <property type="match status" value="1"/>
</dbReference>
<dbReference type="PIRSF" id="PIRSF018266">
    <property type="entry name" value="FecR"/>
    <property type="match status" value="1"/>
</dbReference>
<evidence type="ECO:0000259" key="3">
    <source>
        <dbReference type="Pfam" id="PF16344"/>
    </source>
</evidence>
<evidence type="ECO:0000313" key="5">
    <source>
        <dbReference type="Proteomes" id="UP001597532"/>
    </source>
</evidence>
<dbReference type="Pfam" id="PF04773">
    <property type="entry name" value="FecR"/>
    <property type="match status" value="1"/>
</dbReference>
<dbReference type="RefSeq" id="WP_251806802.1">
    <property type="nucleotide sequence ID" value="NZ_CP166679.1"/>
</dbReference>
<keyword evidence="1" id="KW-0472">Membrane</keyword>
<dbReference type="Proteomes" id="UP001597532">
    <property type="component" value="Unassembled WGS sequence"/>
</dbReference>
<dbReference type="InterPro" id="IPR006860">
    <property type="entry name" value="FecR"/>
</dbReference>
<organism evidence="4 5">
    <name type="scientific">Arenibacter antarcticus</name>
    <dbReference type="NCBI Taxonomy" id="2040469"/>
    <lineage>
        <taxon>Bacteria</taxon>
        <taxon>Pseudomonadati</taxon>
        <taxon>Bacteroidota</taxon>
        <taxon>Flavobacteriia</taxon>
        <taxon>Flavobacteriales</taxon>
        <taxon>Flavobacteriaceae</taxon>
        <taxon>Arenibacter</taxon>
    </lineage>
</organism>
<dbReference type="PANTHER" id="PTHR30273">
    <property type="entry name" value="PERIPLASMIC SIGNAL SENSOR AND SIGMA FACTOR ACTIVATOR FECR-RELATED"/>
    <property type="match status" value="1"/>
</dbReference>
<evidence type="ECO:0000259" key="2">
    <source>
        <dbReference type="Pfam" id="PF04773"/>
    </source>
</evidence>
<dbReference type="EMBL" id="JBHUOK010000004">
    <property type="protein sequence ID" value="MFD2788796.1"/>
    <property type="molecule type" value="Genomic_DNA"/>
</dbReference>
<sequence>MDRIIAKFLNKEANIHELDLLDEWLTNKDNRSVFNHFVKTDFLITVGMLEYDVDKAKKAIGLRLKKEVRRKRFVKYRRIAIAASIVLVFGITLFTQYERNQPIEVVDKTPVSVNGGFGKAILTLDNGDEVALEKGKDFRAGMAKGNGEELVYIVDDKVKDTEEPKFNFLTIPRGGQFSLLLSDGTQVWLNSESKLKYPVKFENNKTRKVELVYGEAYFKVSPSTNHNGSTFLVRTKFQEVNVLGTEFNVRAYKETDEVSTTLIEGTVQIRKGVISQILKPNQQSKIRSDEEGIYIEDIDVSQEISWVQGLFAFNEESLEDIMIELSRWYDVEVVFESSAQRSFVFTGIVERDQTIGAILDLIEGTSADQVKFEVKDNTIIIK</sequence>
<dbReference type="InterPro" id="IPR012373">
    <property type="entry name" value="Ferrdict_sens_TM"/>
</dbReference>
<comment type="caution">
    <text evidence="4">The sequence shown here is derived from an EMBL/GenBank/DDBJ whole genome shotgun (WGS) entry which is preliminary data.</text>
</comment>
<feature type="domain" description="FecR protein" evidence="2">
    <location>
        <begin position="172"/>
        <end position="268"/>
    </location>
</feature>
<keyword evidence="1" id="KW-1133">Transmembrane helix</keyword>
<accession>A0ABW5VCS3</accession>